<comment type="caution">
    <text evidence="13">Lacks conserved residue(s) required for the propagation of feature annotation.</text>
</comment>
<dbReference type="PROSITE" id="PS51257">
    <property type="entry name" value="PROKAR_LIPOPROTEIN"/>
    <property type="match status" value="1"/>
</dbReference>
<evidence type="ECO:0000256" key="6">
    <source>
        <dbReference type="ARBA" id="ARBA00022960"/>
    </source>
</evidence>
<feature type="active site" description="Proton donor" evidence="13">
    <location>
        <position position="118"/>
    </location>
</feature>
<comment type="caution">
    <text evidence="15">The sequence shown here is derived from an EMBL/GenBank/DDBJ whole genome shotgun (WGS) entry which is preliminary data.</text>
</comment>
<evidence type="ECO:0000313" key="16">
    <source>
        <dbReference type="Proteomes" id="UP001596528"/>
    </source>
</evidence>
<keyword evidence="7 13" id="KW-0573">Peptidoglycan synthesis</keyword>
<feature type="binding site" evidence="13">
    <location>
        <position position="307"/>
    </location>
    <ligand>
        <name>UDP-N-acetyl-alpha-D-glucosamine</name>
        <dbReference type="ChEBI" id="CHEBI:57705"/>
    </ligand>
</feature>
<evidence type="ECO:0000256" key="1">
    <source>
        <dbReference type="ARBA" id="ARBA00004496"/>
    </source>
</evidence>
<keyword evidence="3 13" id="KW-0963">Cytoplasm</keyword>
<comment type="function">
    <text evidence="13">Cell wall formation. Adds enolpyruvyl to UDP-N-acetylglucosamine.</text>
</comment>
<dbReference type="HAMAP" id="MF_00111">
    <property type="entry name" value="MurA"/>
    <property type="match status" value="1"/>
</dbReference>
<dbReference type="SUPFAM" id="SSF55205">
    <property type="entry name" value="EPT/RTPC-like"/>
    <property type="match status" value="1"/>
</dbReference>
<accession>A0ABW2V7R7</accession>
<dbReference type="EMBL" id="JBHTGQ010000028">
    <property type="protein sequence ID" value="MFC7750801.1"/>
    <property type="molecule type" value="Genomic_DNA"/>
</dbReference>
<dbReference type="InterPro" id="IPR013792">
    <property type="entry name" value="RNA3'P_cycl/enolpyr_Trfase_a/b"/>
</dbReference>
<evidence type="ECO:0000256" key="10">
    <source>
        <dbReference type="ARBA" id="ARBA00023317"/>
    </source>
</evidence>
<keyword evidence="16" id="KW-1185">Reference proteome</keyword>
<protein>
    <recommendedName>
        <fullName evidence="13">UDP-N-acetylglucosamine 1-carboxyvinyltransferase</fullName>
        <ecNumber evidence="13">2.5.1.7</ecNumber>
    </recommendedName>
    <alternativeName>
        <fullName evidence="13">Enoylpyruvate transferase</fullName>
    </alternativeName>
    <alternativeName>
        <fullName evidence="13">UDP-N-acetylglucosamine enolpyruvyl transferase</fullName>
        <shortName evidence="13">EPT</shortName>
    </alternativeName>
</protein>
<comment type="similarity">
    <text evidence="11 13">Belongs to the EPSP synthase family. MurA subfamily.</text>
</comment>
<dbReference type="NCBIfam" id="NF006873">
    <property type="entry name" value="PRK09369.1"/>
    <property type="match status" value="1"/>
</dbReference>
<evidence type="ECO:0000256" key="9">
    <source>
        <dbReference type="ARBA" id="ARBA00023316"/>
    </source>
</evidence>
<dbReference type="PANTHER" id="PTHR43783:SF2">
    <property type="entry name" value="UDP-N-ACETYLGLUCOSAMINE 1-CARBOXYVINYLTRANSFERASE 2"/>
    <property type="match status" value="1"/>
</dbReference>
<proteinExistence type="inferred from homology"/>
<evidence type="ECO:0000256" key="7">
    <source>
        <dbReference type="ARBA" id="ARBA00022984"/>
    </source>
</evidence>
<evidence type="ECO:0000256" key="2">
    <source>
        <dbReference type="ARBA" id="ARBA00004752"/>
    </source>
</evidence>
<dbReference type="Pfam" id="PF00275">
    <property type="entry name" value="EPSP_synthase"/>
    <property type="match status" value="1"/>
</dbReference>
<evidence type="ECO:0000256" key="3">
    <source>
        <dbReference type="ARBA" id="ARBA00022490"/>
    </source>
</evidence>
<feature type="binding site" evidence="13">
    <location>
        <begin position="22"/>
        <end position="23"/>
    </location>
    <ligand>
        <name>phosphoenolpyruvate</name>
        <dbReference type="ChEBI" id="CHEBI:58702"/>
    </ligand>
</feature>
<name>A0ABW2V7R7_9BACL</name>
<dbReference type="PANTHER" id="PTHR43783">
    <property type="entry name" value="UDP-N-ACETYLGLUCOSAMINE 1-CARBOXYVINYLTRANSFERASE"/>
    <property type="match status" value="1"/>
</dbReference>
<dbReference type="InterPro" id="IPR005750">
    <property type="entry name" value="UDP_GlcNAc_COvinyl_MurA"/>
</dbReference>
<comment type="pathway">
    <text evidence="2 13">Cell wall biogenesis; peptidoglycan biosynthesis.</text>
</comment>
<evidence type="ECO:0000256" key="11">
    <source>
        <dbReference type="ARBA" id="ARBA00038367"/>
    </source>
</evidence>
<feature type="binding site" evidence="13">
    <location>
        <begin position="123"/>
        <end position="127"/>
    </location>
    <ligand>
        <name>UDP-N-acetyl-alpha-D-glucosamine</name>
        <dbReference type="ChEBI" id="CHEBI:57705"/>
    </ligand>
</feature>
<dbReference type="Proteomes" id="UP001596528">
    <property type="component" value="Unassembled WGS sequence"/>
</dbReference>
<keyword evidence="4 13" id="KW-0132">Cell division</keyword>
<dbReference type="CDD" id="cd01555">
    <property type="entry name" value="UdpNAET"/>
    <property type="match status" value="1"/>
</dbReference>
<feature type="binding site" evidence="13">
    <location>
        <position position="329"/>
    </location>
    <ligand>
        <name>UDP-N-acetyl-alpha-D-glucosamine</name>
        <dbReference type="ChEBI" id="CHEBI:57705"/>
    </ligand>
</feature>
<evidence type="ECO:0000256" key="8">
    <source>
        <dbReference type="ARBA" id="ARBA00023306"/>
    </source>
</evidence>
<feature type="binding site" evidence="13">
    <location>
        <position position="94"/>
    </location>
    <ligand>
        <name>UDP-N-acetyl-alpha-D-glucosamine</name>
        <dbReference type="ChEBI" id="CHEBI:57705"/>
    </ligand>
</feature>
<dbReference type="GO" id="GO:0008760">
    <property type="term" value="F:UDP-N-acetylglucosamine 1-carboxyvinyltransferase activity"/>
    <property type="evidence" value="ECO:0007669"/>
    <property type="project" value="UniProtKB-EC"/>
</dbReference>
<keyword evidence="6 13" id="KW-0133">Cell shape</keyword>
<keyword evidence="8 13" id="KW-0131">Cell cycle</keyword>
<evidence type="ECO:0000256" key="13">
    <source>
        <dbReference type="HAMAP-Rule" id="MF_00111"/>
    </source>
</evidence>
<dbReference type="InterPro" id="IPR050068">
    <property type="entry name" value="MurA_subfamily"/>
</dbReference>
<keyword evidence="9 13" id="KW-0961">Cell wall biogenesis/degradation</keyword>
<dbReference type="InterPro" id="IPR036968">
    <property type="entry name" value="Enolpyruvate_Tfrase_sf"/>
</dbReference>
<evidence type="ECO:0000256" key="5">
    <source>
        <dbReference type="ARBA" id="ARBA00022679"/>
    </source>
</evidence>
<gene>
    <name evidence="13 15" type="primary">murA</name>
    <name evidence="15" type="ORF">ACFQWB_12810</name>
</gene>
<comment type="subcellular location">
    <subcellularLocation>
        <location evidence="1 13">Cytoplasm</location>
    </subcellularLocation>
</comment>
<keyword evidence="5 13" id="KW-0808">Transferase</keyword>
<organism evidence="15 16">
    <name type="scientific">Paenibacillus thermoaerophilus</name>
    <dbReference type="NCBI Taxonomy" id="1215385"/>
    <lineage>
        <taxon>Bacteria</taxon>
        <taxon>Bacillati</taxon>
        <taxon>Bacillota</taxon>
        <taxon>Bacilli</taxon>
        <taxon>Bacillales</taxon>
        <taxon>Paenibacillaceae</taxon>
        <taxon>Paenibacillus</taxon>
    </lineage>
</organism>
<evidence type="ECO:0000259" key="14">
    <source>
        <dbReference type="Pfam" id="PF00275"/>
    </source>
</evidence>
<keyword evidence="10" id="KW-0670">Pyruvate</keyword>
<comment type="catalytic activity">
    <reaction evidence="12 13">
        <text>phosphoenolpyruvate + UDP-N-acetyl-alpha-D-glucosamine = UDP-N-acetyl-3-O-(1-carboxyvinyl)-alpha-D-glucosamine + phosphate</text>
        <dbReference type="Rhea" id="RHEA:18681"/>
        <dbReference type="ChEBI" id="CHEBI:43474"/>
        <dbReference type="ChEBI" id="CHEBI:57705"/>
        <dbReference type="ChEBI" id="CHEBI:58702"/>
        <dbReference type="ChEBI" id="CHEBI:68483"/>
        <dbReference type="EC" id="2.5.1.7"/>
    </reaction>
</comment>
<dbReference type="EC" id="2.5.1.7" evidence="13"/>
<dbReference type="NCBIfam" id="TIGR01072">
    <property type="entry name" value="murA"/>
    <property type="match status" value="1"/>
</dbReference>
<evidence type="ECO:0000256" key="12">
    <source>
        <dbReference type="ARBA" id="ARBA00047527"/>
    </source>
</evidence>
<dbReference type="RefSeq" id="WP_138789118.1">
    <property type="nucleotide sequence ID" value="NZ_JBHTGQ010000028.1"/>
</dbReference>
<sequence>MKWIEVEASGPLYGSVRIPGAKNSSLALVAAACMADDPVTLIGIPDLLDIRVIGSMCEDLGIRIARSPIDGSMTVDASRIRHASLDVGKSSSFRASYYFVGALLGKFGKVRIGYPGGDDFVSRPIDQHIKAWRAMGAEVFPSDDHYEVRASSRLRGADIYFDTITSGATMNTLMAAATARGTTILRNAARDPEVVDTANLLNQMGARIVGAGTDTIRIEGVPSLRGCTYQVIPDRLIAGAFLAAAAATGGSVTVEDVIPEHLGSCLAKLTEIGVEIESGDTYVRASYAGKLRAARIRTGMYPLFATDLQQPFTALLLQAPGRSIVNDRVYPNRFSHVPQLRRMGASIEIKGSAAIIDGARPLRGDWVHATDVRAGTCLVMAGLCAEGVTRITGVEHIERGYEDAVGLFRSLGANIRFRETSGEAEQGDFRCSPKNANA</sequence>
<dbReference type="Gene3D" id="3.65.10.10">
    <property type="entry name" value="Enolpyruvate transferase domain"/>
    <property type="match status" value="2"/>
</dbReference>
<reference evidence="16" key="1">
    <citation type="journal article" date="2019" name="Int. J. Syst. Evol. Microbiol.">
        <title>The Global Catalogue of Microorganisms (GCM) 10K type strain sequencing project: providing services to taxonomists for standard genome sequencing and annotation.</title>
        <authorList>
            <consortium name="The Broad Institute Genomics Platform"/>
            <consortium name="The Broad Institute Genome Sequencing Center for Infectious Disease"/>
            <person name="Wu L."/>
            <person name="Ma J."/>
        </authorList>
    </citation>
    <scope>NUCLEOTIDE SEQUENCE [LARGE SCALE GENOMIC DNA]</scope>
    <source>
        <strain evidence="16">JCM 18657</strain>
    </source>
</reference>
<dbReference type="InterPro" id="IPR001986">
    <property type="entry name" value="Enolpyruvate_Tfrase_dom"/>
</dbReference>
<evidence type="ECO:0000256" key="4">
    <source>
        <dbReference type="ARBA" id="ARBA00022618"/>
    </source>
</evidence>
<evidence type="ECO:0000313" key="15">
    <source>
        <dbReference type="EMBL" id="MFC7750801.1"/>
    </source>
</evidence>
<feature type="domain" description="Enolpyruvate transferase" evidence="14">
    <location>
        <begin position="7"/>
        <end position="403"/>
    </location>
</feature>